<dbReference type="PANTHER" id="PTHR11804">
    <property type="entry name" value="PROTEASE M3 THIMET OLIGOPEPTIDASE-RELATED"/>
    <property type="match status" value="1"/>
</dbReference>
<evidence type="ECO:0000256" key="1">
    <source>
        <dbReference type="ARBA" id="ARBA00022670"/>
    </source>
</evidence>
<keyword evidence="2 6" id="KW-0479">Metal-binding</keyword>
<dbReference type="RefSeq" id="WP_217851523.1">
    <property type="nucleotide sequence ID" value="NZ_CP077073.1"/>
</dbReference>
<evidence type="ECO:0000313" key="9">
    <source>
        <dbReference type="Proteomes" id="UP001047646"/>
    </source>
</evidence>
<name>A0ABX8MBE7_9PSED</name>
<comment type="similarity">
    <text evidence="6">Belongs to the peptidase M3 family.</text>
</comment>
<comment type="cofactor">
    <cofactor evidence="6">
        <name>Zn(2+)</name>
        <dbReference type="ChEBI" id="CHEBI:29105"/>
    </cofactor>
    <text evidence="6">Binds 1 zinc ion.</text>
</comment>
<proteinExistence type="inferred from homology"/>
<reference evidence="8" key="1">
    <citation type="journal article" date="2021" name="Microorganisms">
        <title>The Ever-Expanding Pseudomonas Genus: Description of 43 New Species and Partition of the Pseudomonas putida Group.</title>
        <authorList>
            <person name="Girard L."/>
            <person name="Lood C."/>
            <person name="Hofte M."/>
            <person name="Vandamme P."/>
            <person name="Rokni-Zadeh H."/>
            <person name="van Noort V."/>
            <person name="Lavigne R."/>
            <person name="De Mot R."/>
        </authorList>
    </citation>
    <scope>NUCLEOTIDE SEQUENCE</scope>
    <source>
        <strain evidence="8">COW39</strain>
    </source>
</reference>
<dbReference type="Pfam" id="PF01432">
    <property type="entry name" value="Peptidase_M3"/>
    <property type="match status" value="1"/>
</dbReference>
<dbReference type="InterPro" id="IPR001567">
    <property type="entry name" value="Pept_M3A_M3B_dom"/>
</dbReference>
<dbReference type="PANTHER" id="PTHR11804:SF84">
    <property type="entry name" value="SACCHAROLYSIN"/>
    <property type="match status" value="1"/>
</dbReference>
<evidence type="ECO:0000256" key="4">
    <source>
        <dbReference type="ARBA" id="ARBA00022833"/>
    </source>
</evidence>
<evidence type="ECO:0000256" key="2">
    <source>
        <dbReference type="ARBA" id="ARBA00022723"/>
    </source>
</evidence>
<keyword evidence="9" id="KW-1185">Reference proteome</keyword>
<evidence type="ECO:0000256" key="3">
    <source>
        <dbReference type="ARBA" id="ARBA00022801"/>
    </source>
</evidence>
<dbReference type="InterPro" id="IPR045090">
    <property type="entry name" value="Pept_M3A_M3B"/>
</dbReference>
<evidence type="ECO:0000256" key="5">
    <source>
        <dbReference type="ARBA" id="ARBA00023049"/>
    </source>
</evidence>
<protein>
    <submittedName>
        <fullName evidence="8">Peptidase M3</fullName>
    </submittedName>
</protein>
<gene>
    <name evidence="8" type="ORF">KSS95_02860</name>
</gene>
<evidence type="ECO:0000259" key="7">
    <source>
        <dbReference type="Pfam" id="PF01432"/>
    </source>
</evidence>
<dbReference type="Proteomes" id="UP001047646">
    <property type="component" value="Chromosome"/>
</dbReference>
<keyword evidence="5 6" id="KW-0482">Metalloprotease</keyword>
<keyword evidence="4 6" id="KW-0862">Zinc</keyword>
<sequence>MSSVNPLLQPSATPVDYAAVTLANAREAFAHALTAHRDGIARIIAQQRELPTWDDLVLAIDELDAQLNAVLLAASPLAYQGDDWVRLLNESYGQLLSRFDEKLACAQLRDLYQQLAERMGMNLDAHERATLQWYRDAFVRHGAQLDEAGKGELAQINEKIQELAYMFGENMQLPGTHVSDPALLAGLPVKMREALAAQARLQGKSGWLIGTDVSSTQALLDQAAERSLREAVYRRHHQRGVSSDAQQDNGTHLLNLALQREKKARLLGFADYPALSLRAKSAGNPEQLRRFLNDLAARIKPLMIKRREALQAQAHQHGLGVLQPWDRRYVQTLERQARQLLTLDTFREFFPLPKVIDALVELVRKLFGLKLVADATPATMAVWHPSVRAFEVWLDQALVGYFYLDAEQYPGKQPDLVATRYVRNRRVDAEGRFHPAVVMAFSDVPQGSPALLDPTGLLKLFHEFGHAMHHLLVRTTNHVVSGVSNLGADGVEVFSKLFERWAWDADYLAGISAHQDDGRAIEREALQALLTSLRGVALEQTANDLALALFDLDLHATPSDGRSLRQRLDEARERCGFWPLEQYEHPAHAFEHLLSYYDAGYYAYVWSDVQAFDLFTRFQRNGLLDRASGAALQGALLDSGAARPLQEGMRAFLGREPNADAFLAWHGLS</sequence>
<keyword evidence="3 6" id="KW-0378">Hydrolase</keyword>
<evidence type="ECO:0000313" key="8">
    <source>
        <dbReference type="EMBL" id="QXH35788.1"/>
    </source>
</evidence>
<dbReference type="EMBL" id="CP077073">
    <property type="protein sequence ID" value="QXH35788.1"/>
    <property type="molecule type" value="Genomic_DNA"/>
</dbReference>
<keyword evidence="1 6" id="KW-0645">Protease</keyword>
<organism evidence="8 9">
    <name type="scientific">Pseudomonas muyukensis</name>
    <dbReference type="NCBI Taxonomy" id="2842357"/>
    <lineage>
        <taxon>Bacteria</taxon>
        <taxon>Pseudomonadati</taxon>
        <taxon>Pseudomonadota</taxon>
        <taxon>Gammaproteobacteria</taxon>
        <taxon>Pseudomonadales</taxon>
        <taxon>Pseudomonadaceae</taxon>
        <taxon>Pseudomonas</taxon>
    </lineage>
</organism>
<evidence type="ECO:0000256" key="6">
    <source>
        <dbReference type="RuleBase" id="RU003435"/>
    </source>
</evidence>
<feature type="domain" description="Peptidase M3A/M3B catalytic" evidence="7">
    <location>
        <begin position="220"/>
        <end position="666"/>
    </location>
</feature>
<accession>A0ABX8MBE7</accession>